<proteinExistence type="predicted"/>
<gene>
    <name evidence="2" type="ORF">ACFSAS_08800</name>
</gene>
<dbReference type="EMBL" id="JBHUDP010000002">
    <property type="protein sequence ID" value="MFD1685707.1"/>
    <property type="molecule type" value="Genomic_DNA"/>
</dbReference>
<dbReference type="Proteomes" id="UP001597092">
    <property type="component" value="Unassembled WGS sequence"/>
</dbReference>
<comment type="caution">
    <text evidence="2">The sequence shown here is derived from an EMBL/GenBank/DDBJ whole genome shotgun (WGS) entry which is preliminary data.</text>
</comment>
<organism evidence="2 3">
    <name type="scientific">Halobellus litoreus</name>
    <dbReference type="NCBI Taxonomy" id="755310"/>
    <lineage>
        <taxon>Archaea</taxon>
        <taxon>Methanobacteriati</taxon>
        <taxon>Methanobacteriota</taxon>
        <taxon>Stenosarchaea group</taxon>
        <taxon>Halobacteria</taxon>
        <taxon>Halobacteriales</taxon>
        <taxon>Haloferacaceae</taxon>
        <taxon>Halobellus</taxon>
    </lineage>
</organism>
<feature type="region of interest" description="Disordered" evidence="1">
    <location>
        <begin position="32"/>
        <end position="99"/>
    </location>
</feature>
<protein>
    <submittedName>
        <fullName evidence="2">Uncharacterized protein</fullName>
    </submittedName>
</protein>
<evidence type="ECO:0000313" key="2">
    <source>
        <dbReference type="EMBL" id="MFD1685707.1"/>
    </source>
</evidence>
<feature type="compositionally biased region" description="Low complexity" evidence="1">
    <location>
        <begin position="47"/>
        <end position="60"/>
    </location>
</feature>
<name>A0ABD6DTX2_9EURY</name>
<evidence type="ECO:0000313" key="3">
    <source>
        <dbReference type="Proteomes" id="UP001597092"/>
    </source>
</evidence>
<dbReference type="RefSeq" id="WP_256306226.1">
    <property type="nucleotide sequence ID" value="NZ_JANHAW010000001.1"/>
</dbReference>
<sequence>MVPWCSVVATDGAIGGIANVGTIEGAETIEGAGTAGTNRHHGDGITERTTAGGTETSATGHGSGVAGEAGPIETRVGERGASSAETALQTAFGATRPSQ</sequence>
<keyword evidence="3" id="KW-1185">Reference proteome</keyword>
<accession>A0ABD6DTX2</accession>
<reference evidence="2 3" key="1">
    <citation type="journal article" date="2019" name="Int. J. Syst. Evol. Microbiol.">
        <title>The Global Catalogue of Microorganisms (GCM) 10K type strain sequencing project: providing services to taxonomists for standard genome sequencing and annotation.</title>
        <authorList>
            <consortium name="The Broad Institute Genomics Platform"/>
            <consortium name="The Broad Institute Genome Sequencing Center for Infectious Disease"/>
            <person name="Wu L."/>
            <person name="Ma J."/>
        </authorList>
    </citation>
    <scope>NUCLEOTIDE SEQUENCE [LARGE SCALE GENOMIC DNA]</scope>
    <source>
        <strain evidence="2 3">CGMCC 1.10387</strain>
    </source>
</reference>
<dbReference type="AlphaFoldDB" id="A0ABD6DTX2"/>
<evidence type="ECO:0000256" key="1">
    <source>
        <dbReference type="SAM" id="MobiDB-lite"/>
    </source>
</evidence>